<name>K0S2X5_THAOC</name>
<dbReference type="Proteomes" id="UP000266841">
    <property type="component" value="Unassembled WGS sequence"/>
</dbReference>
<evidence type="ECO:0000313" key="2">
    <source>
        <dbReference type="EMBL" id="EJK60463.1"/>
    </source>
</evidence>
<accession>K0S2X5</accession>
<gene>
    <name evidence="2" type="ORF">THAOC_19183</name>
</gene>
<feature type="chain" id="PRO_5003836756" evidence="1">
    <location>
        <begin position="24"/>
        <end position="199"/>
    </location>
</feature>
<evidence type="ECO:0000256" key="1">
    <source>
        <dbReference type="SAM" id="SignalP"/>
    </source>
</evidence>
<comment type="caution">
    <text evidence="2">The sequence shown here is derived from an EMBL/GenBank/DDBJ whole genome shotgun (WGS) entry which is preliminary data.</text>
</comment>
<sequence>MQLKLFSASAALAQLAFLQASSAEPVERAAVSLGLCRHTKSPYSVLNFHSQGQERESREEKKCHLRSGYARRGNRYLELASDLLGEESYSYSMSMDAGSMSMDAESDMALESELLAEESYSYSMSMDAGSMSMDAESDMALESELLAEESYSYSMSYCMSMEESMSASKGAVTDAAATPELKVNVTPELKVNAPAMEIA</sequence>
<evidence type="ECO:0000313" key="3">
    <source>
        <dbReference type="Proteomes" id="UP000266841"/>
    </source>
</evidence>
<organism evidence="2 3">
    <name type="scientific">Thalassiosira oceanica</name>
    <name type="common">Marine diatom</name>
    <dbReference type="NCBI Taxonomy" id="159749"/>
    <lineage>
        <taxon>Eukaryota</taxon>
        <taxon>Sar</taxon>
        <taxon>Stramenopiles</taxon>
        <taxon>Ochrophyta</taxon>
        <taxon>Bacillariophyta</taxon>
        <taxon>Coscinodiscophyceae</taxon>
        <taxon>Thalassiosirophycidae</taxon>
        <taxon>Thalassiosirales</taxon>
        <taxon>Thalassiosiraceae</taxon>
        <taxon>Thalassiosira</taxon>
    </lineage>
</organism>
<feature type="signal peptide" evidence="1">
    <location>
        <begin position="1"/>
        <end position="23"/>
    </location>
</feature>
<reference evidence="2 3" key="1">
    <citation type="journal article" date="2012" name="Genome Biol.">
        <title>Genome and low-iron response of an oceanic diatom adapted to chronic iron limitation.</title>
        <authorList>
            <person name="Lommer M."/>
            <person name="Specht M."/>
            <person name="Roy A.S."/>
            <person name="Kraemer L."/>
            <person name="Andreson R."/>
            <person name="Gutowska M.A."/>
            <person name="Wolf J."/>
            <person name="Bergner S.V."/>
            <person name="Schilhabel M.B."/>
            <person name="Klostermeier U.C."/>
            <person name="Beiko R.G."/>
            <person name="Rosenstiel P."/>
            <person name="Hippler M."/>
            <person name="Laroche J."/>
        </authorList>
    </citation>
    <scope>NUCLEOTIDE SEQUENCE [LARGE SCALE GENOMIC DNA]</scope>
    <source>
        <strain evidence="2 3">CCMP1005</strain>
    </source>
</reference>
<dbReference type="AlphaFoldDB" id="K0S2X5"/>
<keyword evidence="3" id="KW-1185">Reference proteome</keyword>
<protein>
    <submittedName>
        <fullName evidence="2">Uncharacterized protein</fullName>
    </submittedName>
</protein>
<dbReference type="EMBL" id="AGNL01021069">
    <property type="protein sequence ID" value="EJK60463.1"/>
    <property type="molecule type" value="Genomic_DNA"/>
</dbReference>
<proteinExistence type="predicted"/>
<keyword evidence="1" id="KW-0732">Signal</keyword>